<proteinExistence type="predicted"/>
<dbReference type="Proteomes" id="UP001549104">
    <property type="component" value="Unassembled WGS sequence"/>
</dbReference>
<protein>
    <submittedName>
        <fullName evidence="1">Uncharacterized protein</fullName>
    </submittedName>
</protein>
<dbReference type="RefSeq" id="WP_354314904.1">
    <property type="nucleotide sequence ID" value="NZ_JBEPME010000011.1"/>
</dbReference>
<accession>A0ABV2KEG6</accession>
<keyword evidence="2" id="KW-1185">Reference proteome</keyword>
<dbReference type="EMBL" id="JBEPME010000011">
    <property type="protein sequence ID" value="MET3659487.1"/>
    <property type="molecule type" value="Genomic_DNA"/>
</dbReference>
<organism evidence="1 2">
    <name type="scientific">Sporosarcina psychrophila</name>
    <name type="common">Bacillus psychrophilus</name>
    <dbReference type="NCBI Taxonomy" id="1476"/>
    <lineage>
        <taxon>Bacteria</taxon>
        <taxon>Bacillati</taxon>
        <taxon>Bacillota</taxon>
        <taxon>Bacilli</taxon>
        <taxon>Bacillales</taxon>
        <taxon>Caryophanaceae</taxon>
        <taxon>Sporosarcina</taxon>
    </lineage>
</organism>
<evidence type="ECO:0000313" key="1">
    <source>
        <dbReference type="EMBL" id="MET3659487.1"/>
    </source>
</evidence>
<gene>
    <name evidence="1" type="ORF">ABIC55_004627</name>
</gene>
<reference evidence="1 2" key="1">
    <citation type="submission" date="2024-06" db="EMBL/GenBank/DDBJ databases">
        <title>Sorghum-associated microbial communities from plants grown in Nebraska, USA.</title>
        <authorList>
            <person name="Schachtman D."/>
        </authorList>
    </citation>
    <scope>NUCLEOTIDE SEQUENCE [LARGE SCALE GENOMIC DNA]</scope>
    <source>
        <strain evidence="1 2">1288</strain>
    </source>
</reference>
<sequence length="43" mass="5109">MDSLLILLLCAFSSLRMGEQERRVTQSILEKDQLTEVTYWYLD</sequence>
<name>A0ABV2KEG6_SPOPS</name>
<evidence type="ECO:0000313" key="2">
    <source>
        <dbReference type="Proteomes" id="UP001549104"/>
    </source>
</evidence>
<comment type="caution">
    <text evidence="1">The sequence shown here is derived from an EMBL/GenBank/DDBJ whole genome shotgun (WGS) entry which is preliminary data.</text>
</comment>